<protein>
    <recommendedName>
        <fullName evidence="3">HTH tetR-type domain-containing protein</fullName>
    </recommendedName>
</protein>
<dbReference type="RefSeq" id="WP_143658291.1">
    <property type="nucleotide sequence ID" value="NZ_MWQN01000004.1"/>
</dbReference>
<dbReference type="Gene3D" id="1.10.357.10">
    <property type="entry name" value="Tetracycline Repressor, domain 2"/>
    <property type="match status" value="1"/>
</dbReference>
<evidence type="ECO:0000313" key="5">
    <source>
        <dbReference type="Proteomes" id="UP000190037"/>
    </source>
</evidence>
<sequence>MDKTNANRDRILDAAERLFGTRGYANVTVGQVCQASGFPVGSIYHHFTNKYGLLAAVFERSSGLFFASLPAVDDLPGDPLDRLGAFYDAAAHVISDQMPFMRLMFLLQLQEDGDATITRLVSEARDRVRTGLIAVIEPVARACGVPDPQELALELGELTMSFTAGLVVFTDAGTVGVPAGMRRLRQLVLTTISESAGRPATTA</sequence>
<dbReference type="OrthoDB" id="4899232at2"/>
<feature type="domain" description="HTH tetR-type" evidence="3">
    <location>
        <begin position="5"/>
        <end position="65"/>
    </location>
</feature>
<dbReference type="PANTHER" id="PTHR30055:SF209">
    <property type="entry name" value="POSSIBLE TRANSCRIPTIONAL REGULATORY PROTEIN (PROBABLY TETR-FAMILY)"/>
    <property type="match status" value="1"/>
</dbReference>
<name>A0A1T3NK62_9ACTN</name>
<keyword evidence="5" id="KW-1185">Reference proteome</keyword>
<comment type="caution">
    <text evidence="4">The sequence shown here is derived from an EMBL/GenBank/DDBJ whole genome shotgun (WGS) entry which is preliminary data.</text>
</comment>
<dbReference type="PANTHER" id="PTHR30055">
    <property type="entry name" value="HTH-TYPE TRANSCRIPTIONAL REGULATOR RUTR"/>
    <property type="match status" value="1"/>
</dbReference>
<dbReference type="InterPro" id="IPR009057">
    <property type="entry name" value="Homeodomain-like_sf"/>
</dbReference>
<evidence type="ECO:0000256" key="1">
    <source>
        <dbReference type="ARBA" id="ARBA00023125"/>
    </source>
</evidence>
<dbReference type="InterPro" id="IPR036271">
    <property type="entry name" value="Tet_transcr_reg_TetR-rel_C_sf"/>
</dbReference>
<dbReference type="Proteomes" id="UP000190037">
    <property type="component" value="Unassembled WGS sequence"/>
</dbReference>
<evidence type="ECO:0000256" key="2">
    <source>
        <dbReference type="PROSITE-ProRule" id="PRU00335"/>
    </source>
</evidence>
<dbReference type="PRINTS" id="PR00455">
    <property type="entry name" value="HTHTETR"/>
</dbReference>
<dbReference type="GO" id="GO:0000976">
    <property type="term" value="F:transcription cis-regulatory region binding"/>
    <property type="evidence" value="ECO:0007669"/>
    <property type="project" value="TreeGrafter"/>
</dbReference>
<gene>
    <name evidence="4" type="ORF">B4N89_42595</name>
</gene>
<proteinExistence type="predicted"/>
<dbReference type="InterPro" id="IPR050109">
    <property type="entry name" value="HTH-type_TetR-like_transc_reg"/>
</dbReference>
<dbReference type="AlphaFoldDB" id="A0A1T3NK62"/>
<dbReference type="SUPFAM" id="SSF46689">
    <property type="entry name" value="Homeodomain-like"/>
    <property type="match status" value="1"/>
</dbReference>
<evidence type="ECO:0000259" key="3">
    <source>
        <dbReference type="PROSITE" id="PS50977"/>
    </source>
</evidence>
<dbReference type="EMBL" id="MWQN01000004">
    <property type="protein sequence ID" value="OPC77233.1"/>
    <property type="molecule type" value="Genomic_DNA"/>
</dbReference>
<dbReference type="GO" id="GO:0003700">
    <property type="term" value="F:DNA-binding transcription factor activity"/>
    <property type="evidence" value="ECO:0007669"/>
    <property type="project" value="TreeGrafter"/>
</dbReference>
<reference evidence="4 5" key="1">
    <citation type="submission" date="2017-03" db="EMBL/GenBank/DDBJ databases">
        <title>Draft genome sequence of Streptomyces scabrisporus NF3, endophyte isolated from Amphipterygium adstringens.</title>
        <authorList>
            <person name="Vazquez M."/>
            <person name="Ceapa C.D."/>
            <person name="Rodriguez Luna D."/>
            <person name="Sanchez Esquivel S."/>
        </authorList>
    </citation>
    <scope>NUCLEOTIDE SEQUENCE [LARGE SCALE GENOMIC DNA]</scope>
    <source>
        <strain evidence="4 5">NF3</strain>
    </source>
</reference>
<feature type="DNA-binding region" description="H-T-H motif" evidence="2">
    <location>
        <begin position="28"/>
        <end position="47"/>
    </location>
</feature>
<accession>A0A1T3NK62</accession>
<dbReference type="InterPro" id="IPR001647">
    <property type="entry name" value="HTH_TetR"/>
</dbReference>
<keyword evidence="1 2" id="KW-0238">DNA-binding</keyword>
<dbReference type="PROSITE" id="PS50977">
    <property type="entry name" value="HTH_TETR_2"/>
    <property type="match status" value="1"/>
</dbReference>
<dbReference type="STRING" id="159449.B4N89_42595"/>
<evidence type="ECO:0000313" key="4">
    <source>
        <dbReference type="EMBL" id="OPC77233.1"/>
    </source>
</evidence>
<organism evidence="4 5">
    <name type="scientific">Embleya scabrispora</name>
    <dbReference type="NCBI Taxonomy" id="159449"/>
    <lineage>
        <taxon>Bacteria</taxon>
        <taxon>Bacillati</taxon>
        <taxon>Actinomycetota</taxon>
        <taxon>Actinomycetes</taxon>
        <taxon>Kitasatosporales</taxon>
        <taxon>Streptomycetaceae</taxon>
        <taxon>Embleya</taxon>
    </lineage>
</organism>
<dbReference type="SUPFAM" id="SSF48498">
    <property type="entry name" value="Tetracyclin repressor-like, C-terminal domain"/>
    <property type="match status" value="1"/>
</dbReference>
<dbReference type="Pfam" id="PF00440">
    <property type="entry name" value="TetR_N"/>
    <property type="match status" value="1"/>
</dbReference>